<reference evidence="1" key="1">
    <citation type="submission" date="2014-09" db="EMBL/GenBank/DDBJ databases">
        <authorList>
            <person name="Magalhaes I.L.F."/>
            <person name="Oliveira U."/>
            <person name="Santos F.R."/>
            <person name="Vidigal T.H.D.A."/>
            <person name="Brescovit A.D."/>
            <person name="Santos A.J."/>
        </authorList>
    </citation>
    <scope>NUCLEOTIDE SEQUENCE</scope>
    <source>
        <tissue evidence="1">Shoot tissue taken approximately 20 cm above the soil surface</tissue>
    </source>
</reference>
<dbReference type="AlphaFoldDB" id="A0A0A9HW58"/>
<sequence length="65" mass="7287">MEHCREQYRAATVIYGTSLRKVLFPATVLGDVASPLRGSGSAHDKLGLRLFKLSKIHRCSMQDRL</sequence>
<evidence type="ECO:0000313" key="1">
    <source>
        <dbReference type="EMBL" id="JAE39096.1"/>
    </source>
</evidence>
<dbReference type="EMBL" id="GBRH01158800">
    <property type="protein sequence ID" value="JAE39096.1"/>
    <property type="molecule type" value="Transcribed_RNA"/>
</dbReference>
<proteinExistence type="predicted"/>
<organism evidence="1">
    <name type="scientific">Arundo donax</name>
    <name type="common">Giant reed</name>
    <name type="synonym">Donax arundinaceus</name>
    <dbReference type="NCBI Taxonomy" id="35708"/>
    <lineage>
        <taxon>Eukaryota</taxon>
        <taxon>Viridiplantae</taxon>
        <taxon>Streptophyta</taxon>
        <taxon>Embryophyta</taxon>
        <taxon>Tracheophyta</taxon>
        <taxon>Spermatophyta</taxon>
        <taxon>Magnoliopsida</taxon>
        <taxon>Liliopsida</taxon>
        <taxon>Poales</taxon>
        <taxon>Poaceae</taxon>
        <taxon>PACMAD clade</taxon>
        <taxon>Arundinoideae</taxon>
        <taxon>Arundineae</taxon>
        <taxon>Arundo</taxon>
    </lineage>
</organism>
<accession>A0A0A9HW58</accession>
<protein>
    <submittedName>
        <fullName evidence="1">Uncharacterized protein</fullName>
    </submittedName>
</protein>
<reference evidence="1" key="2">
    <citation type="journal article" date="2015" name="Data Brief">
        <title>Shoot transcriptome of the giant reed, Arundo donax.</title>
        <authorList>
            <person name="Barrero R.A."/>
            <person name="Guerrero F.D."/>
            <person name="Moolhuijzen P."/>
            <person name="Goolsby J.A."/>
            <person name="Tidwell J."/>
            <person name="Bellgard S.E."/>
            <person name="Bellgard M.I."/>
        </authorList>
    </citation>
    <scope>NUCLEOTIDE SEQUENCE</scope>
    <source>
        <tissue evidence="1">Shoot tissue taken approximately 20 cm above the soil surface</tissue>
    </source>
</reference>
<name>A0A0A9HW58_ARUDO</name>